<dbReference type="SMART" id="SM00051">
    <property type="entry name" value="DSL"/>
    <property type="match status" value="1"/>
</dbReference>
<evidence type="ECO:0000259" key="19">
    <source>
        <dbReference type="PROSITE" id="PS50026"/>
    </source>
</evidence>
<feature type="compositionally biased region" description="Polar residues" evidence="16">
    <location>
        <begin position="635"/>
        <end position="644"/>
    </location>
</feature>
<dbReference type="PANTHER" id="PTHR24033:SF232">
    <property type="entry name" value="LAMININ SUBUNIT GAMMA-2-RELATED"/>
    <property type="match status" value="1"/>
</dbReference>
<comment type="caution">
    <text evidence="21">The sequence shown here is derived from an EMBL/GenBank/DDBJ whole genome shotgun (WGS) entry which is preliminary data.</text>
</comment>
<feature type="region of interest" description="Disordered" evidence="16">
    <location>
        <begin position="703"/>
        <end position="722"/>
    </location>
</feature>
<dbReference type="AlphaFoldDB" id="A0AAV2HYM4"/>
<sequence>MVHIGLFARLSLITLLMIQALIQETSSSGQIEVHMLSFSHRCREDINSNLCDPKFTFCLATTQASASVDSSKCQYGVTGQSGHYQDISFITFQSSIKGLPNPWIVQVGKFLDSYVTLTVRVIDDDTFDDDRLVTMKRQMTPTVWPTKLEAQWLTDTVETDGYMLNFKIRLFCDGYYFTSKCDVYCKPQDLPTGHYNCEERTGKKICMPGWQGSNCEVDINECAQGFCVRGTCENLPGDVRCSCPANYTGKDCSQLMNPCRSTPCQNGATCYAHAIEHSYLCTCTSGWQGPNCETRVDPCMKLPCANGGTCVSVQDRTSYTCDCGDLFTGSLCETLVSTTLLTTTPDVTTATSTTEMNTTTLINETTIAMAQPTSTSTVTTENISPHHGSLGSANVDSLKQTQSEEEAAFLPWYGAIIAAVLALTAIVLLLCFVLRRRRAKKELKESLPTSQTVGFNGANLVFENNMYAEVNRNNLENERQARSLPPVPIDPVPTVPRRTERNSAANPVYAQVDETEGAVGGCCQVNKLDEKPMEASADCQPKKAWSHLQSQGQASEKALSNNYADFNTLKNRSSGAQEDRGGVDPLYQDLDNIASEISAATHTRPQEDSATGSVTFDFKLPATAADPTTVSFISKKSEYDTPNSEAMAPPPRFQRYDFPPSTKTNATYDSPPNRDGENDQSTVVTLSDCTGVYTANVDWAKFADKEPGDDSLDTTDDEEGQEDLAQLRREVKEKMVAVHMSLPGESST</sequence>
<feature type="region of interest" description="Disordered" evidence="16">
    <location>
        <begin position="483"/>
        <end position="504"/>
    </location>
</feature>
<keyword evidence="9 15" id="KW-1133">Transmembrane helix</keyword>
<feature type="disulfide bond" evidence="13">
    <location>
        <begin position="304"/>
        <end position="321"/>
    </location>
</feature>
<evidence type="ECO:0000256" key="15">
    <source>
        <dbReference type="RuleBase" id="RU280815"/>
    </source>
</evidence>
<dbReference type="Gene3D" id="2.10.25.10">
    <property type="entry name" value="Laminin"/>
    <property type="match status" value="3"/>
</dbReference>
<dbReference type="FunFam" id="2.10.25.140:FF:000001">
    <property type="entry name" value="Delta-like protein"/>
    <property type="match status" value="1"/>
</dbReference>
<dbReference type="GO" id="GO:0007154">
    <property type="term" value="P:cell communication"/>
    <property type="evidence" value="ECO:0007669"/>
    <property type="project" value="InterPro"/>
</dbReference>
<gene>
    <name evidence="21" type="ORF">GSLYS_00013094001</name>
</gene>
<keyword evidence="22" id="KW-1185">Reference proteome</keyword>
<keyword evidence="5 15" id="KW-0812">Transmembrane</keyword>
<evidence type="ECO:0000313" key="22">
    <source>
        <dbReference type="Proteomes" id="UP001497497"/>
    </source>
</evidence>
<feature type="compositionally biased region" description="Acidic residues" evidence="16">
    <location>
        <begin position="709"/>
        <end position="722"/>
    </location>
</feature>
<dbReference type="InterPro" id="IPR000742">
    <property type="entry name" value="EGF"/>
</dbReference>
<evidence type="ECO:0000256" key="12">
    <source>
        <dbReference type="ARBA" id="ARBA00023180"/>
    </source>
</evidence>
<feature type="domain" description="DSL" evidence="20">
    <location>
        <begin position="170"/>
        <end position="215"/>
    </location>
</feature>
<keyword evidence="12" id="KW-0325">Glycoprotein</keyword>
<feature type="disulfide bond" evidence="13">
    <location>
        <begin position="323"/>
        <end position="332"/>
    </location>
</feature>
<evidence type="ECO:0000256" key="1">
    <source>
        <dbReference type="ARBA" id="ARBA00004251"/>
    </source>
</evidence>
<feature type="region of interest" description="Disordered" evidence="16">
    <location>
        <begin position="635"/>
        <end position="681"/>
    </location>
</feature>
<feature type="disulfide bond" evidence="13">
    <location>
        <begin position="283"/>
        <end position="292"/>
    </location>
</feature>
<keyword evidence="4 13" id="KW-0245">EGF-like domain</keyword>
<comment type="subcellular location">
    <subcellularLocation>
        <location evidence="1">Cell membrane</location>
        <topology evidence="1">Single-pass type I membrane protein</topology>
    </subcellularLocation>
    <subcellularLocation>
        <location evidence="15">Membrane</location>
        <topology evidence="15">Single-pass type I membrane protein</topology>
    </subcellularLocation>
</comment>
<feature type="domain" description="EGF-like" evidence="19">
    <location>
        <begin position="218"/>
        <end position="253"/>
    </location>
</feature>
<evidence type="ECO:0000256" key="10">
    <source>
        <dbReference type="ARBA" id="ARBA00023136"/>
    </source>
</evidence>
<dbReference type="Pfam" id="PF00008">
    <property type="entry name" value="EGF"/>
    <property type="match status" value="2"/>
</dbReference>
<keyword evidence="2 15" id="KW-0217">Developmental protein</keyword>
<dbReference type="GO" id="GO:0023052">
    <property type="term" value="P:signaling"/>
    <property type="evidence" value="ECO:0007669"/>
    <property type="project" value="UniProtKB-ARBA"/>
</dbReference>
<comment type="caution">
    <text evidence="13">Lacks conserved residue(s) required for the propagation of feature annotation.</text>
</comment>
<dbReference type="Proteomes" id="UP001497497">
    <property type="component" value="Unassembled WGS sequence"/>
</dbReference>
<evidence type="ECO:0000259" key="20">
    <source>
        <dbReference type="PROSITE" id="PS51051"/>
    </source>
</evidence>
<proteinExistence type="predicted"/>
<feature type="compositionally biased region" description="Pro residues" evidence="16">
    <location>
        <begin position="485"/>
        <end position="494"/>
    </location>
</feature>
<dbReference type="SUPFAM" id="SSF57196">
    <property type="entry name" value="EGF/Laminin"/>
    <property type="match status" value="3"/>
</dbReference>
<evidence type="ECO:0000313" key="21">
    <source>
        <dbReference type="EMBL" id="CAL1539275.1"/>
    </source>
</evidence>
<keyword evidence="8" id="KW-0106">Calcium</keyword>
<dbReference type="PANTHER" id="PTHR24033">
    <property type="entry name" value="EGF-LIKE DOMAIN-CONTAINING PROTEIN"/>
    <property type="match status" value="1"/>
</dbReference>
<keyword evidence="11 13" id="KW-1015">Disulfide bond</keyword>
<accession>A0AAV2HYM4</accession>
<evidence type="ECO:0000256" key="8">
    <source>
        <dbReference type="ARBA" id="ARBA00022837"/>
    </source>
</evidence>
<feature type="disulfide bond" evidence="14">
    <location>
        <begin position="185"/>
        <end position="197"/>
    </location>
</feature>
<dbReference type="InterPro" id="IPR001774">
    <property type="entry name" value="DSL"/>
</dbReference>
<feature type="disulfide bond" evidence="13">
    <location>
        <begin position="264"/>
        <end position="281"/>
    </location>
</feature>
<keyword evidence="10 15" id="KW-0472">Membrane</keyword>
<evidence type="ECO:0000256" key="5">
    <source>
        <dbReference type="ARBA" id="ARBA00022692"/>
    </source>
</evidence>
<evidence type="ECO:0000256" key="16">
    <source>
        <dbReference type="SAM" id="MobiDB-lite"/>
    </source>
</evidence>
<dbReference type="GO" id="GO:0005509">
    <property type="term" value="F:calcium ion binding"/>
    <property type="evidence" value="ECO:0007669"/>
    <property type="project" value="InterPro"/>
</dbReference>
<evidence type="ECO:0000256" key="14">
    <source>
        <dbReference type="PROSITE-ProRule" id="PRU00377"/>
    </source>
</evidence>
<keyword evidence="3" id="KW-1003">Cell membrane</keyword>
<dbReference type="Gene3D" id="2.10.25.140">
    <property type="match status" value="1"/>
</dbReference>
<dbReference type="Pfam" id="PF01414">
    <property type="entry name" value="DSL"/>
    <property type="match status" value="1"/>
</dbReference>
<reference evidence="21 22" key="1">
    <citation type="submission" date="2024-04" db="EMBL/GenBank/DDBJ databases">
        <authorList>
            <consortium name="Genoscope - CEA"/>
            <person name="William W."/>
        </authorList>
    </citation>
    <scope>NUCLEOTIDE SEQUENCE [LARGE SCALE GENOMIC DNA]</scope>
</reference>
<dbReference type="SMART" id="SM00179">
    <property type="entry name" value="EGF_CA"/>
    <property type="match status" value="3"/>
</dbReference>
<feature type="disulfide bond" evidence="14">
    <location>
        <begin position="172"/>
        <end position="181"/>
    </location>
</feature>
<feature type="disulfide bond" evidence="13">
    <location>
        <begin position="243"/>
        <end position="252"/>
    </location>
</feature>
<dbReference type="FunFam" id="2.10.25.10:FF:000391">
    <property type="entry name" value="Weary, isoform C"/>
    <property type="match status" value="1"/>
</dbReference>
<dbReference type="PROSITE" id="PS51051">
    <property type="entry name" value="DSL"/>
    <property type="match status" value="1"/>
</dbReference>
<feature type="chain" id="PRO_5043640386" description="Delta-like protein" evidence="18">
    <location>
        <begin position="28"/>
        <end position="748"/>
    </location>
</feature>
<evidence type="ECO:0000256" key="18">
    <source>
        <dbReference type="SAM" id="SignalP"/>
    </source>
</evidence>
<dbReference type="PROSITE" id="PS50026">
    <property type="entry name" value="EGF_3"/>
    <property type="match status" value="3"/>
</dbReference>
<evidence type="ECO:0000256" key="11">
    <source>
        <dbReference type="ARBA" id="ARBA00023157"/>
    </source>
</evidence>
<name>A0AAV2HYM4_LYMST</name>
<feature type="transmembrane region" description="Helical" evidence="17">
    <location>
        <begin position="410"/>
        <end position="434"/>
    </location>
</feature>
<dbReference type="InterPro" id="IPR051830">
    <property type="entry name" value="NOTCH_homolog"/>
</dbReference>
<evidence type="ECO:0000256" key="2">
    <source>
        <dbReference type="ARBA" id="ARBA00022473"/>
    </source>
</evidence>
<dbReference type="CDD" id="cd00054">
    <property type="entry name" value="EGF_CA"/>
    <property type="match status" value="2"/>
</dbReference>
<dbReference type="SMART" id="SM00181">
    <property type="entry name" value="EGF"/>
    <property type="match status" value="3"/>
</dbReference>
<dbReference type="EMBL" id="CAXITT010000334">
    <property type="protein sequence ID" value="CAL1539275.1"/>
    <property type="molecule type" value="Genomic_DNA"/>
</dbReference>
<comment type="function">
    <text evidence="15">Putative Notch ligand involved in the mediation of Notch signaling.</text>
</comment>
<keyword evidence="7 15" id="KW-0677">Repeat</keyword>
<evidence type="ECO:0000256" key="6">
    <source>
        <dbReference type="ARBA" id="ARBA00022729"/>
    </source>
</evidence>
<feature type="disulfide bond" evidence="14">
    <location>
        <begin position="206"/>
        <end position="215"/>
    </location>
</feature>
<evidence type="ECO:0000256" key="17">
    <source>
        <dbReference type="SAM" id="Phobius"/>
    </source>
</evidence>
<evidence type="ECO:0000256" key="3">
    <source>
        <dbReference type="ARBA" id="ARBA00022475"/>
    </source>
</evidence>
<dbReference type="PROSITE" id="PS00022">
    <property type="entry name" value="EGF_1"/>
    <property type="match status" value="3"/>
</dbReference>
<dbReference type="GO" id="GO:0005886">
    <property type="term" value="C:plasma membrane"/>
    <property type="evidence" value="ECO:0007669"/>
    <property type="project" value="UniProtKB-SubCell"/>
</dbReference>
<feature type="signal peptide" evidence="18">
    <location>
        <begin position="1"/>
        <end position="27"/>
    </location>
</feature>
<feature type="domain" description="EGF-like" evidence="19">
    <location>
        <begin position="255"/>
        <end position="293"/>
    </location>
</feature>
<feature type="compositionally biased region" description="Polar residues" evidence="16">
    <location>
        <begin position="661"/>
        <end position="670"/>
    </location>
</feature>
<feature type="domain" description="EGF-like" evidence="19">
    <location>
        <begin position="295"/>
        <end position="333"/>
    </location>
</feature>
<feature type="disulfide bond" evidence="13">
    <location>
        <begin position="222"/>
        <end position="232"/>
    </location>
</feature>
<organism evidence="21 22">
    <name type="scientific">Lymnaea stagnalis</name>
    <name type="common">Great pond snail</name>
    <name type="synonym">Helix stagnalis</name>
    <dbReference type="NCBI Taxonomy" id="6523"/>
    <lineage>
        <taxon>Eukaryota</taxon>
        <taxon>Metazoa</taxon>
        <taxon>Spiralia</taxon>
        <taxon>Lophotrochozoa</taxon>
        <taxon>Mollusca</taxon>
        <taxon>Gastropoda</taxon>
        <taxon>Heterobranchia</taxon>
        <taxon>Euthyneura</taxon>
        <taxon>Panpulmonata</taxon>
        <taxon>Hygrophila</taxon>
        <taxon>Lymnaeoidea</taxon>
        <taxon>Lymnaeidae</taxon>
        <taxon>Lymnaea</taxon>
    </lineage>
</organism>
<dbReference type="InterPro" id="IPR001881">
    <property type="entry name" value="EGF-like_Ca-bd_dom"/>
</dbReference>
<evidence type="ECO:0000256" key="9">
    <source>
        <dbReference type="ARBA" id="ARBA00022989"/>
    </source>
</evidence>
<dbReference type="PROSITE" id="PS01186">
    <property type="entry name" value="EGF_2"/>
    <property type="match status" value="1"/>
</dbReference>
<evidence type="ECO:0000256" key="13">
    <source>
        <dbReference type="PROSITE-ProRule" id="PRU00076"/>
    </source>
</evidence>
<evidence type="ECO:0000256" key="4">
    <source>
        <dbReference type="ARBA" id="ARBA00022536"/>
    </source>
</evidence>
<evidence type="ECO:0000256" key="7">
    <source>
        <dbReference type="ARBA" id="ARBA00022737"/>
    </source>
</evidence>
<protein>
    <recommendedName>
        <fullName evidence="15">Delta-like protein</fullName>
    </recommendedName>
</protein>
<keyword evidence="6 15" id="KW-0732">Signal</keyword>